<name>A0AAV7D7S1_ENGPU</name>
<keyword evidence="1" id="KW-0472">Membrane</keyword>
<evidence type="ECO:0000256" key="1">
    <source>
        <dbReference type="SAM" id="Phobius"/>
    </source>
</evidence>
<protein>
    <submittedName>
        <fullName evidence="2">Uncharacterized protein</fullName>
    </submittedName>
</protein>
<dbReference type="Proteomes" id="UP000824782">
    <property type="component" value="Unassembled WGS sequence"/>
</dbReference>
<proteinExistence type="predicted"/>
<evidence type="ECO:0000313" key="2">
    <source>
        <dbReference type="EMBL" id="KAG8593010.1"/>
    </source>
</evidence>
<dbReference type="EMBL" id="WNYA01000001">
    <property type="protein sequence ID" value="KAG8593010.1"/>
    <property type="molecule type" value="Genomic_DNA"/>
</dbReference>
<evidence type="ECO:0000313" key="3">
    <source>
        <dbReference type="Proteomes" id="UP000824782"/>
    </source>
</evidence>
<keyword evidence="3" id="KW-1185">Reference proteome</keyword>
<gene>
    <name evidence="2" type="ORF">GDO81_000698</name>
</gene>
<reference evidence="2" key="1">
    <citation type="thesis" date="2020" institute="ProQuest LLC" country="789 East Eisenhower Parkway, Ann Arbor, MI, USA">
        <title>Comparative Genomics and Chromosome Evolution.</title>
        <authorList>
            <person name="Mudd A.B."/>
        </authorList>
    </citation>
    <scope>NUCLEOTIDE SEQUENCE</scope>
    <source>
        <strain evidence="2">237g6f4</strain>
        <tissue evidence="2">Blood</tissue>
    </source>
</reference>
<comment type="caution">
    <text evidence="2">The sequence shown here is derived from an EMBL/GenBank/DDBJ whole genome shotgun (WGS) entry which is preliminary data.</text>
</comment>
<keyword evidence="1" id="KW-0812">Transmembrane</keyword>
<accession>A0AAV7D7S1</accession>
<sequence length="115" mass="12856">MGLYHCAVGHTPLNHPPRPPGRGNSLNSWLFVLISLPPLCLFGLTATSISTFLTDPMVCRCKFPHCGTNKGLSYYVPCTINIIYIFSEKPYSTVIYNKDFQYVAFQLLPTMLGSH</sequence>
<keyword evidence="1" id="KW-1133">Transmembrane helix</keyword>
<organism evidence="2 3">
    <name type="scientific">Engystomops pustulosus</name>
    <name type="common">Tungara frog</name>
    <name type="synonym">Physalaemus pustulosus</name>
    <dbReference type="NCBI Taxonomy" id="76066"/>
    <lineage>
        <taxon>Eukaryota</taxon>
        <taxon>Metazoa</taxon>
        <taxon>Chordata</taxon>
        <taxon>Craniata</taxon>
        <taxon>Vertebrata</taxon>
        <taxon>Euteleostomi</taxon>
        <taxon>Amphibia</taxon>
        <taxon>Batrachia</taxon>
        <taxon>Anura</taxon>
        <taxon>Neobatrachia</taxon>
        <taxon>Hyloidea</taxon>
        <taxon>Leptodactylidae</taxon>
        <taxon>Leiuperinae</taxon>
        <taxon>Engystomops</taxon>
    </lineage>
</organism>
<dbReference type="AlphaFoldDB" id="A0AAV7D7S1"/>
<feature type="transmembrane region" description="Helical" evidence="1">
    <location>
        <begin position="29"/>
        <end position="53"/>
    </location>
</feature>